<organism evidence="2 3">
    <name type="scientific">Tripterygium wilfordii</name>
    <name type="common">Thunder God vine</name>
    <dbReference type="NCBI Taxonomy" id="458696"/>
    <lineage>
        <taxon>Eukaryota</taxon>
        <taxon>Viridiplantae</taxon>
        <taxon>Streptophyta</taxon>
        <taxon>Embryophyta</taxon>
        <taxon>Tracheophyta</taxon>
        <taxon>Spermatophyta</taxon>
        <taxon>Magnoliopsida</taxon>
        <taxon>eudicotyledons</taxon>
        <taxon>Gunneridae</taxon>
        <taxon>Pentapetalae</taxon>
        <taxon>rosids</taxon>
        <taxon>fabids</taxon>
        <taxon>Celastrales</taxon>
        <taxon>Celastraceae</taxon>
        <taxon>Tripterygium</taxon>
    </lineage>
</organism>
<dbReference type="Proteomes" id="UP000593562">
    <property type="component" value="Unassembled WGS sequence"/>
</dbReference>
<dbReference type="AlphaFoldDB" id="A0A7J7DSR0"/>
<evidence type="ECO:0000313" key="2">
    <source>
        <dbReference type="EMBL" id="KAF5749347.1"/>
    </source>
</evidence>
<keyword evidence="1" id="KW-0732">Signal</keyword>
<dbReference type="EMBL" id="JAAARO010000004">
    <property type="protein sequence ID" value="KAF5749347.1"/>
    <property type="molecule type" value="Genomic_DNA"/>
</dbReference>
<gene>
    <name evidence="2" type="ORF">HS088_TW04G01315</name>
</gene>
<name>A0A7J7DSR0_TRIWF</name>
<comment type="caution">
    <text evidence="2">The sequence shown here is derived from an EMBL/GenBank/DDBJ whole genome shotgun (WGS) entry which is preliminary data.</text>
</comment>
<proteinExistence type="predicted"/>
<feature type="signal peptide" evidence="1">
    <location>
        <begin position="1"/>
        <end position="26"/>
    </location>
</feature>
<keyword evidence="3" id="KW-1185">Reference proteome</keyword>
<reference evidence="2 3" key="1">
    <citation type="journal article" date="2020" name="Nat. Commun.">
        <title>Genome of Tripterygium wilfordii and identification of cytochrome P450 involved in triptolide biosynthesis.</title>
        <authorList>
            <person name="Tu L."/>
            <person name="Su P."/>
            <person name="Zhang Z."/>
            <person name="Gao L."/>
            <person name="Wang J."/>
            <person name="Hu T."/>
            <person name="Zhou J."/>
            <person name="Zhang Y."/>
            <person name="Zhao Y."/>
            <person name="Liu Y."/>
            <person name="Song Y."/>
            <person name="Tong Y."/>
            <person name="Lu Y."/>
            <person name="Yang J."/>
            <person name="Xu C."/>
            <person name="Jia M."/>
            <person name="Peters R.J."/>
            <person name="Huang L."/>
            <person name="Gao W."/>
        </authorList>
    </citation>
    <scope>NUCLEOTIDE SEQUENCE [LARGE SCALE GENOMIC DNA]</scope>
    <source>
        <strain evidence="3">cv. XIE 37</strain>
        <tissue evidence="2">Leaf</tissue>
    </source>
</reference>
<dbReference type="InParanoid" id="A0A7J7DSR0"/>
<evidence type="ECO:0000313" key="3">
    <source>
        <dbReference type="Proteomes" id="UP000593562"/>
    </source>
</evidence>
<protein>
    <submittedName>
        <fullName evidence="2">Uncharacterized protein</fullName>
    </submittedName>
</protein>
<evidence type="ECO:0000256" key="1">
    <source>
        <dbReference type="SAM" id="SignalP"/>
    </source>
</evidence>
<feature type="chain" id="PRO_5029468779" evidence="1">
    <location>
        <begin position="27"/>
        <end position="118"/>
    </location>
</feature>
<accession>A0A7J7DSR0</accession>
<sequence length="118" mass="13592">MAMKKFFVVRARNHWLVLAFTLATCAELPPTIKHPSHRKHPLILLSNSPYGSDNLREVRQKFWTEEIEAADDQLVEQEIEHFSHPHHKLFMPLYYEKGATLALRAHFSSNDADIAVSG</sequence>